<gene>
    <name evidence="2" type="ORF">SAMN05421812_101630</name>
</gene>
<name>A0A239GZL7_9ACTN</name>
<accession>A0A239GZL7</accession>
<keyword evidence="1" id="KW-0812">Transmembrane</keyword>
<evidence type="ECO:0000313" key="3">
    <source>
        <dbReference type="Proteomes" id="UP000198362"/>
    </source>
</evidence>
<evidence type="ECO:0000256" key="1">
    <source>
        <dbReference type="SAM" id="Phobius"/>
    </source>
</evidence>
<dbReference type="EMBL" id="FZPH01000001">
    <property type="protein sequence ID" value="SNS74587.1"/>
    <property type="molecule type" value="Genomic_DNA"/>
</dbReference>
<keyword evidence="1" id="KW-0472">Membrane</keyword>
<keyword evidence="1" id="KW-1133">Transmembrane helix</keyword>
<feature type="transmembrane region" description="Helical" evidence="1">
    <location>
        <begin position="27"/>
        <end position="45"/>
    </location>
</feature>
<organism evidence="2 3">
    <name type="scientific">Asanoa hainanensis</name>
    <dbReference type="NCBI Taxonomy" id="560556"/>
    <lineage>
        <taxon>Bacteria</taxon>
        <taxon>Bacillati</taxon>
        <taxon>Actinomycetota</taxon>
        <taxon>Actinomycetes</taxon>
        <taxon>Micromonosporales</taxon>
        <taxon>Micromonosporaceae</taxon>
        <taxon>Asanoa</taxon>
    </lineage>
</organism>
<dbReference type="Proteomes" id="UP000198362">
    <property type="component" value="Unassembled WGS sequence"/>
</dbReference>
<protein>
    <submittedName>
        <fullName evidence="2">Uncharacterized protein</fullName>
    </submittedName>
</protein>
<sequence length="120" mass="13501">MTRSSRRTEISPEDRVRDARARWCAKWMKLTFTVALLAFGATWFTSATNLGHPLLPYLAVISILANIFSAVVIRMARRVAPSRFPVTWRGKAGNVGGFGLHLLLTFMSVLMFLLATRIFD</sequence>
<evidence type="ECO:0000313" key="2">
    <source>
        <dbReference type="EMBL" id="SNS74587.1"/>
    </source>
</evidence>
<dbReference type="AlphaFoldDB" id="A0A239GZL7"/>
<proteinExistence type="predicted"/>
<feature type="transmembrane region" description="Helical" evidence="1">
    <location>
        <begin position="97"/>
        <end position="119"/>
    </location>
</feature>
<reference evidence="2 3" key="1">
    <citation type="submission" date="2017-06" db="EMBL/GenBank/DDBJ databases">
        <authorList>
            <person name="Kim H.J."/>
            <person name="Triplett B.A."/>
        </authorList>
    </citation>
    <scope>NUCLEOTIDE SEQUENCE [LARGE SCALE GENOMIC DNA]</scope>
    <source>
        <strain evidence="2 3">CGMCC 4.5593</strain>
    </source>
</reference>
<dbReference type="OrthoDB" id="9839943at2"/>
<keyword evidence="3" id="KW-1185">Reference proteome</keyword>
<feature type="transmembrane region" description="Helical" evidence="1">
    <location>
        <begin position="57"/>
        <end position="76"/>
    </location>
</feature>
<dbReference type="RefSeq" id="WP_089244384.1">
    <property type="nucleotide sequence ID" value="NZ_FZPH01000001.1"/>
</dbReference>